<protein>
    <submittedName>
        <fullName evidence="2">Uncharacterized protein</fullName>
    </submittedName>
</protein>
<dbReference type="EMBL" id="LLXL01003201">
    <property type="protein sequence ID" value="PKK59142.1"/>
    <property type="molecule type" value="Genomic_DNA"/>
</dbReference>
<reference evidence="2 3" key="1">
    <citation type="submission" date="2016-04" db="EMBL/GenBank/DDBJ databases">
        <title>Genome analyses suggest a sexual origin of heterokaryosis in a supposedly ancient asexual fungus.</title>
        <authorList>
            <person name="Ropars J."/>
            <person name="Sedzielewska K."/>
            <person name="Noel J."/>
            <person name="Charron P."/>
            <person name="Farinelli L."/>
            <person name="Marton T."/>
            <person name="Kruger M."/>
            <person name="Pelin A."/>
            <person name="Brachmann A."/>
            <person name="Corradi N."/>
        </authorList>
    </citation>
    <scope>NUCLEOTIDE SEQUENCE [LARGE SCALE GENOMIC DNA]</scope>
    <source>
        <strain evidence="2 3">C2</strain>
    </source>
</reference>
<feature type="compositionally biased region" description="Basic and acidic residues" evidence="1">
    <location>
        <begin position="19"/>
        <end position="32"/>
    </location>
</feature>
<evidence type="ECO:0000256" key="1">
    <source>
        <dbReference type="SAM" id="MobiDB-lite"/>
    </source>
</evidence>
<name>A0A2N1MBX7_9GLOM</name>
<dbReference type="AlphaFoldDB" id="A0A2N1MBX7"/>
<proteinExistence type="predicted"/>
<comment type="caution">
    <text evidence="2">The sequence shown here is derived from an EMBL/GenBank/DDBJ whole genome shotgun (WGS) entry which is preliminary data.</text>
</comment>
<reference evidence="2 3" key="2">
    <citation type="submission" date="2017-10" db="EMBL/GenBank/DDBJ databases">
        <title>Extensive intraspecific genome diversity in a model arbuscular mycorrhizal fungus.</title>
        <authorList>
            <person name="Chen E.C.H."/>
            <person name="Morin E."/>
            <person name="Baudet D."/>
            <person name="Noel J."/>
            <person name="Ndikumana S."/>
            <person name="Charron P."/>
            <person name="St-Onge C."/>
            <person name="Giorgi J."/>
            <person name="Grigoriev I.V."/>
            <person name="Roux C."/>
            <person name="Martin F.M."/>
            <person name="Corradi N."/>
        </authorList>
    </citation>
    <scope>NUCLEOTIDE SEQUENCE [LARGE SCALE GENOMIC DNA]</scope>
    <source>
        <strain evidence="2 3">C2</strain>
    </source>
</reference>
<gene>
    <name evidence="2" type="ORF">RhiirC2_795257</name>
</gene>
<accession>A0A2N1MBX7</accession>
<sequence>MRSKEEHEELDLLNNNFSERLDEERDSKKKIEDEDEINKNKKRLVTTQGQREDSVKE</sequence>
<feature type="region of interest" description="Disordered" evidence="1">
    <location>
        <begin position="1"/>
        <end position="57"/>
    </location>
</feature>
<evidence type="ECO:0000313" key="2">
    <source>
        <dbReference type="EMBL" id="PKK59142.1"/>
    </source>
</evidence>
<organism evidence="2 3">
    <name type="scientific">Rhizophagus irregularis</name>
    <dbReference type="NCBI Taxonomy" id="588596"/>
    <lineage>
        <taxon>Eukaryota</taxon>
        <taxon>Fungi</taxon>
        <taxon>Fungi incertae sedis</taxon>
        <taxon>Mucoromycota</taxon>
        <taxon>Glomeromycotina</taxon>
        <taxon>Glomeromycetes</taxon>
        <taxon>Glomerales</taxon>
        <taxon>Glomeraceae</taxon>
        <taxon>Rhizophagus</taxon>
    </lineage>
</organism>
<dbReference type="Proteomes" id="UP000233469">
    <property type="component" value="Unassembled WGS sequence"/>
</dbReference>
<evidence type="ECO:0000313" key="3">
    <source>
        <dbReference type="Proteomes" id="UP000233469"/>
    </source>
</evidence>